<feature type="region of interest" description="Disordered" evidence="1">
    <location>
        <begin position="150"/>
        <end position="172"/>
    </location>
</feature>
<evidence type="ECO:0000313" key="2">
    <source>
        <dbReference type="EMBL" id="RID98376.1"/>
    </source>
</evidence>
<dbReference type="GO" id="GO:0015627">
    <property type="term" value="C:type II protein secretion system complex"/>
    <property type="evidence" value="ECO:0007669"/>
    <property type="project" value="InterPro"/>
</dbReference>
<protein>
    <submittedName>
        <fullName evidence="2">Type II secretion system protein M</fullName>
    </submittedName>
</protein>
<name>A0A398CFD0_9BURK</name>
<organism evidence="2 3">
    <name type="scientific">Simplicispira hankyongi</name>
    <dbReference type="NCBI Taxonomy" id="2315688"/>
    <lineage>
        <taxon>Bacteria</taxon>
        <taxon>Pseudomonadati</taxon>
        <taxon>Pseudomonadota</taxon>
        <taxon>Betaproteobacteria</taxon>
        <taxon>Burkholderiales</taxon>
        <taxon>Comamonadaceae</taxon>
        <taxon>Simplicispira</taxon>
    </lineage>
</organism>
<keyword evidence="3" id="KW-1185">Reference proteome</keyword>
<gene>
    <name evidence="2" type="ORF">D3F03_09045</name>
</gene>
<dbReference type="Pfam" id="PF04612">
    <property type="entry name" value="T2SSM"/>
    <property type="match status" value="1"/>
</dbReference>
<dbReference type="AlphaFoldDB" id="A0A398CFD0"/>
<evidence type="ECO:0000313" key="3">
    <source>
        <dbReference type="Proteomes" id="UP000266302"/>
    </source>
</evidence>
<reference evidence="2 3" key="1">
    <citation type="submission" date="2018-09" db="EMBL/GenBank/DDBJ databases">
        <title>Draft genome of Simplicispira sp. NY-02.</title>
        <authorList>
            <person name="Im W.T."/>
        </authorList>
    </citation>
    <scope>NUCLEOTIDE SEQUENCE [LARGE SCALE GENOMIC DNA]</scope>
    <source>
        <strain evidence="2 3">NY-02</strain>
    </source>
</reference>
<dbReference type="Proteomes" id="UP000266302">
    <property type="component" value="Unassembled WGS sequence"/>
</dbReference>
<evidence type="ECO:0000256" key="1">
    <source>
        <dbReference type="SAM" id="MobiDB-lite"/>
    </source>
</evidence>
<proteinExistence type="predicted"/>
<dbReference type="OrthoDB" id="8687363at2"/>
<dbReference type="RefSeq" id="WP_119109041.1">
    <property type="nucleotide sequence ID" value="NZ_QXJC01000003.1"/>
</dbReference>
<dbReference type="InterPro" id="IPR007690">
    <property type="entry name" value="T2SS_GspM"/>
</dbReference>
<accession>A0A398CFD0</accession>
<comment type="caution">
    <text evidence="2">The sequence shown here is derived from an EMBL/GenBank/DDBJ whole genome shotgun (WGS) entry which is preliminary data.</text>
</comment>
<dbReference type="EMBL" id="QXJC01000003">
    <property type="protein sequence ID" value="RID98376.1"/>
    <property type="molecule type" value="Genomic_DNA"/>
</dbReference>
<feature type="compositionally biased region" description="Low complexity" evidence="1">
    <location>
        <begin position="153"/>
        <end position="167"/>
    </location>
</feature>
<sequence length="187" mass="19500">MSTPSTAAARPAWRTRWDAMAPRERRLALAAALLVAAALAWWLLLAPALRTLREAPARHAALDAQLEHMQTLAAEARLLQADASTRPSQAEAQRALQSATAALGSGARVSLMGERATVGLQGVPAAAIAPWLAQVRGNARSVPVEAHLTRSNAKPPAQPIAGAAPQKTAPAGEARWDGAIVFALPAQ</sequence>
<dbReference type="GO" id="GO:0015628">
    <property type="term" value="P:protein secretion by the type II secretion system"/>
    <property type="evidence" value="ECO:0007669"/>
    <property type="project" value="InterPro"/>
</dbReference>